<organism evidence="4 5">
    <name type="scientific">Stentor coeruleus</name>
    <dbReference type="NCBI Taxonomy" id="5963"/>
    <lineage>
        <taxon>Eukaryota</taxon>
        <taxon>Sar</taxon>
        <taxon>Alveolata</taxon>
        <taxon>Ciliophora</taxon>
        <taxon>Postciliodesmatophora</taxon>
        <taxon>Heterotrichea</taxon>
        <taxon>Heterotrichida</taxon>
        <taxon>Stentoridae</taxon>
        <taxon>Stentor</taxon>
    </lineage>
</organism>
<gene>
    <name evidence="4" type="ORF">SteCoe_15602</name>
</gene>
<evidence type="ECO:0008006" key="6">
    <source>
        <dbReference type="Google" id="ProtNLM"/>
    </source>
</evidence>
<dbReference type="InterPro" id="IPR017907">
    <property type="entry name" value="Znf_RING_CS"/>
</dbReference>
<reference evidence="4 5" key="1">
    <citation type="submission" date="2016-11" db="EMBL/GenBank/DDBJ databases">
        <title>The macronuclear genome of Stentor coeruleus: a giant cell with tiny introns.</title>
        <authorList>
            <person name="Slabodnick M."/>
            <person name="Ruby J.G."/>
            <person name="Reiff S.B."/>
            <person name="Swart E.C."/>
            <person name="Gosai S."/>
            <person name="Prabakaran S."/>
            <person name="Witkowska E."/>
            <person name="Larue G.E."/>
            <person name="Fisher S."/>
            <person name="Freeman R.M."/>
            <person name="Gunawardena J."/>
            <person name="Chu W."/>
            <person name="Stover N.A."/>
            <person name="Gregory B.D."/>
            <person name="Nowacki M."/>
            <person name="Derisi J."/>
            <person name="Roy S.W."/>
            <person name="Marshall W.F."/>
            <person name="Sood P."/>
        </authorList>
    </citation>
    <scope>NUCLEOTIDE SEQUENCE [LARGE SCALE GENOMIC DNA]</scope>
    <source>
        <strain evidence="4">WM001</strain>
    </source>
</reference>
<keyword evidence="2" id="KW-0863">Zinc-finger</keyword>
<keyword evidence="5" id="KW-1185">Reference proteome</keyword>
<sequence>MGFLSKFILDSECVTCKNHNKCIIFPCRHSFCQNCYYTYYMAKISRLNSILEQNPKVLYGLASYIGCPAYCKESALTVSPDELKELFAYYKNWDLTNVIDICSSFLLGIKSYFFKCSRCNKITSSIKENVMCKCQEGAFNMSGKPIGFGFDRNIVESNFLNRPYGDMEENKRKENEDRVIFKQEKGYLDNRNKPAFPIPPFDPFEYSNVKILTPGTPCLEEKKIERLPPPLNIKPQSFINYSTVPVEKSTPYNDDTPSEEKIKILIRKNNLFIPSFTYTGTVGDSNPSSLPLDSSSEFLLIINKDFKPIISPYQNLIKYLLLSKNNEKQCSFFTLARACPTKVDTFYLFVASTDMVTYSEIFTINRNSSQTENNLYNSPKKYRGKFLSQDPTERAKFFLEKYNLLDVFPYTFKERICKNESPGLFSNCDEYLIGLKNDLKADFKYYSGDKRIELLSKENYKNYKYFTIAKAVIITEDQKSIVVSEEDMIYFNEIFLLYSDS</sequence>
<evidence type="ECO:0000256" key="3">
    <source>
        <dbReference type="ARBA" id="ARBA00022833"/>
    </source>
</evidence>
<dbReference type="GO" id="GO:0008270">
    <property type="term" value="F:zinc ion binding"/>
    <property type="evidence" value="ECO:0007669"/>
    <property type="project" value="UniProtKB-KW"/>
</dbReference>
<protein>
    <recommendedName>
        <fullName evidence="6">RING-type domain-containing protein</fullName>
    </recommendedName>
</protein>
<evidence type="ECO:0000313" key="4">
    <source>
        <dbReference type="EMBL" id="OMJ83436.1"/>
    </source>
</evidence>
<keyword evidence="3" id="KW-0862">Zinc</keyword>
<comment type="caution">
    <text evidence="4">The sequence shown here is derived from an EMBL/GenBank/DDBJ whole genome shotgun (WGS) entry which is preliminary data.</text>
</comment>
<accession>A0A1R2C348</accession>
<name>A0A1R2C348_9CILI</name>
<dbReference type="Proteomes" id="UP000187209">
    <property type="component" value="Unassembled WGS sequence"/>
</dbReference>
<keyword evidence="1" id="KW-0479">Metal-binding</keyword>
<dbReference type="AlphaFoldDB" id="A0A1R2C348"/>
<evidence type="ECO:0000313" key="5">
    <source>
        <dbReference type="Proteomes" id="UP000187209"/>
    </source>
</evidence>
<dbReference type="EMBL" id="MPUH01000303">
    <property type="protein sequence ID" value="OMJ83436.1"/>
    <property type="molecule type" value="Genomic_DNA"/>
</dbReference>
<proteinExistence type="predicted"/>
<evidence type="ECO:0000256" key="2">
    <source>
        <dbReference type="ARBA" id="ARBA00022771"/>
    </source>
</evidence>
<dbReference type="PROSITE" id="PS00518">
    <property type="entry name" value="ZF_RING_1"/>
    <property type="match status" value="1"/>
</dbReference>
<evidence type="ECO:0000256" key="1">
    <source>
        <dbReference type="ARBA" id="ARBA00022723"/>
    </source>
</evidence>